<dbReference type="Gene3D" id="3.40.50.300">
    <property type="entry name" value="P-loop containing nucleotide triphosphate hydrolases"/>
    <property type="match status" value="1"/>
</dbReference>
<comment type="caution">
    <text evidence="4">The sequence shown here is derived from an EMBL/GenBank/DDBJ whole genome shotgun (WGS) entry which is preliminary data.</text>
</comment>
<evidence type="ECO:0000313" key="5">
    <source>
        <dbReference type="Proteomes" id="UP001154282"/>
    </source>
</evidence>
<dbReference type="SUPFAM" id="SSF52540">
    <property type="entry name" value="P-loop containing nucleoside triphosphate hydrolases"/>
    <property type="match status" value="1"/>
</dbReference>
<evidence type="ECO:0000256" key="1">
    <source>
        <dbReference type="ARBA" id="ARBA00008894"/>
    </source>
</evidence>
<organism evidence="4 5">
    <name type="scientific">Linum tenue</name>
    <dbReference type="NCBI Taxonomy" id="586396"/>
    <lineage>
        <taxon>Eukaryota</taxon>
        <taxon>Viridiplantae</taxon>
        <taxon>Streptophyta</taxon>
        <taxon>Embryophyta</taxon>
        <taxon>Tracheophyta</taxon>
        <taxon>Spermatophyta</taxon>
        <taxon>Magnoliopsida</taxon>
        <taxon>eudicotyledons</taxon>
        <taxon>Gunneridae</taxon>
        <taxon>Pentapetalae</taxon>
        <taxon>rosids</taxon>
        <taxon>fabids</taxon>
        <taxon>Malpighiales</taxon>
        <taxon>Linaceae</taxon>
        <taxon>Linum</taxon>
    </lineage>
</organism>
<evidence type="ECO:0000259" key="3">
    <source>
        <dbReference type="PROSITE" id="PS51153"/>
    </source>
</evidence>
<gene>
    <name evidence="4" type="ORF">LITE_LOCUS47100</name>
</gene>
<dbReference type="InterPro" id="IPR042197">
    <property type="entry name" value="Apaf_helical"/>
</dbReference>
<evidence type="ECO:0000256" key="2">
    <source>
        <dbReference type="ARBA" id="ARBA00022821"/>
    </source>
</evidence>
<evidence type="ECO:0000313" key="4">
    <source>
        <dbReference type="EMBL" id="CAI0554174.1"/>
    </source>
</evidence>
<comment type="similarity">
    <text evidence="1">Belongs to the disease resistance NB-LRR family.</text>
</comment>
<dbReference type="InterPro" id="IPR008808">
    <property type="entry name" value="Powdery_mildew-R_dom"/>
</dbReference>
<proteinExistence type="inferred from homology"/>
<dbReference type="InterPro" id="IPR027417">
    <property type="entry name" value="P-loop_NTPase"/>
</dbReference>
<dbReference type="EMBL" id="CAMGYJ010000010">
    <property type="protein sequence ID" value="CAI0554174.1"/>
    <property type="molecule type" value="Genomic_DNA"/>
</dbReference>
<dbReference type="Gene3D" id="1.10.8.430">
    <property type="entry name" value="Helical domain of apoptotic protease-activating factors"/>
    <property type="match status" value="1"/>
</dbReference>
<protein>
    <recommendedName>
        <fullName evidence="3">RPW8 domain-containing protein</fullName>
    </recommendedName>
</protein>
<keyword evidence="5" id="KW-1185">Reference proteome</keyword>
<dbReference type="GO" id="GO:0006952">
    <property type="term" value="P:defense response"/>
    <property type="evidence" value="ECO:0007669"/>
    <property type="project" value="UniProtKB-KW"/>
</dbReference>
<dbReference type="PANTHER" id="PTHR36766">
    <property type="entry name" value="PLANT BROAD-SPECTRUM MILDEW RESISTANCE PROTEIN RPW8"/>
    <property type="match status" value="1"/>
</dbReference>
<accession>A0AAV0R943</accession>
<dbReference type="Proteomes" id="UP001154282">
    <property type="component" value="Unassembled WGS sequence"/>
</dbReference>
<dbReference type="PRINTS" id="PR00364">
    <property type="entry name" value="DISEASERSIST"/>
</dbReference>
<sequence>MAAAASFVASAATGAGLELVFGTFLKVIFEVKKTNSQFDPALELLEATVKDLTPDIKRIDAFNREFDRPDEMADLKELMAKAEKLVRKCSKIWRYNIYKRYFHAKKLLKLNDEIPRYIGSVMQIIQFADQKETLFEVKQVSNQIRKSLPRVVQGLCSPPELKVVPIGLESPLKELKEELLRNELPLVVISAPQGCGKTTLATALCHDREVRDKFKGNVLFVTFGTSPCLVEIVGRLHEHYNCPLTEELYSDEDVISELEILMRRIEPDPVLLVIDDVWSRSESLLERIKFQIKNYQILATSSSEFPRISSTFRMKPLNHEDALAVFHNTAFANDGSTFIPDQAVVSKIVEACKGYPKAIARSGSSLRGKPAAEWRKRAKECSESAHSSNFGTQESFESKAEGYWVDQGSFSEVTQKQLQGACTGHPKAIARSGSSLRGKPAAEWCKRAKECSESAHSSNFETQESFESKAEGYWVDQGSFSEITQNSPNATLADMKIELHKSVEGDAIVDSHQVSCQISVDFPSETSRDCFLDDQRFIVEQGLLRELANLGNQKGSIDNQGNDFPMKAAGTKYPNAEIVPIALVQG</sequence>
<dbReference type="PROSITE" id="PS51153">
    <property type="entry name" value="RPW8"/>
    <property type="match status" value="1"/>
</dbReference>
<keyword evidence="2" id="KW-0611">Plant defense</keyword>
<dbReference type="PANTHER" id="PTHR36766:SF68">
    <property type="entry name" value="RPW8 DOMAIN-CONTAINING PROTEIN"/>
    <property type="match status" value="1"/>
</dbReference>
<dbReference type="InterPro" id="IPR002182">
    <property type="entry name" value="NB-ARC"/>
</dbReference>
<dbReference type="AlphaFoldDB" id="A0AAV0R943"/>
<reference evidence="4" key="1">
    <citation type="submission" date="2022-08" db="EMBL/GenBank/DDBJ databases">
        <authorList>
            <person name="Gutierrez-Valencia J."/>
        </authorList>
    </citation>
    <scope>NUCLEOTIDE SEQUENCE</scope>
</reference>
<dbReference type="Pfam" id="PF05659">
    <property type="entry name" value="RPW8"/>
    <property type="match status" value="1"/>
</dbReference>
<dbReference type="Pfam" id="PF00931">
    <property type="entry name" value="NB-ARC"/>
    <property type="match status" value="1"/>
</dbReference>
<name>A0AAV0R943_9ROSI</name>
<feature type="domain" description="RPW8" evidence="3">
    <location>
        <begin position="2"/>
        <end position="156"/>
    </location>
</feature>
<dbReference type="GO" id="GO:0043531">
    <property type="term" value="F:ADP binding"/>
    <property type="evidence" value="ECO:0007669"/>
    <property type="project" value="InterPro"/>
</dbReference>